<dbReference type="AlphaFoldDB" id="A0A820IVH1"/>
<proteinExistence type="predicted"/>
<evidence type="ECO:0000313" key="1">
    <source>
        <dbReference type="EMBL" id="CAF4313753.1"/>
    </source>
</evidence>
<dbReference type="EMBL" id="CAJOAY010017707">
    <property type="protein sequence ID" value="CAF4313753.1"/>
    <property type="molecule type" value="Genomic_DNA"/>
</dbReference>
<accession>A0A820IVH1</accession>
<organism evidence="1 2">
    <name type="scientific">Adineta steineri</name>
    <dbReference type="NCBI Taxonomy" id="433720"/>
    <lineage>
        <taxon>Eukaryota</taxon>
        <taxon>Metazoa</taxon>
        <taxon>Spiralia</taxon>
        <taxon>Gnathifera</taxon>
        <taxon>Rotifera</taxon>
        <taxon>Eurotatoria</taxon>
        <taxon>Bdelloidea</taxon>
        <taxon>Adinetida</taxon>
        <taxon>Adinetidae</taxon>
        <taxon>Adineta</taxon>
    </lineage>
</organism>
<reference evidence="1" key="1">
    <citation type="submission" date="2021-02" db="EMBL/GenBank/DDBJ databases">
        <authorList>
            <person name="Nowell W R."/>
        </authorList>
    </citation>
    <scope>NUCLEOTIDE SEQUENCE</scope>
</reference>
<comment type="caution">
    <text evidence="1">The sequence shown here is derived from an EMBL/GenBank/DDBJ whole genome shotgun (WGS) entry which is preliminary data.</text>
</comment>
<feature type="non-terminal residue" evidence="1">
    <location>
        <position position="1"/>
    </location>
</feature>
<name>A0A820IVH1_9BILA</name>
<evidence type="ECO:0000313" key="2">
    <source>
        <dbReference type="Proteomes" id="UP000663881"/>
    </source>
</evidence>
<sequence>MDLSDSNEPFIELSFVSIIIEAKMKTYDIEFNFSLEDFYLIHQQFETKDGKKLYLIGNPHNDNSKLLIINGLLTSIENPLFSSSPYNSIENKIHINFSQSNLNIQLEALTSILIFKNNIVKQFSQKQIKSDSTKTKKPKKKSKKSSFEIEFNLNEFHILIGNQYTQLLYIKLQGVRNFNVIDPSHDGRFKSIISKENQDNDLVSINLSLLKYSKKFLNQIDSHIDGQVEK</sequence>
<protein>
    <submittedName>
        <fullName evidence="1">Uncharacterized protein</fullName>
    </submittedName>
</protein>
<gene>
    <name evidence="1" type="ORF">OKA104_LOCUS46869</name>
</gene>
<dbReference type="Proteomes" id="UP000663881">
    <property type="component" value="Unassembled WGS sequence"/>
</dbReference>